<dbReference type="NCBIfam" id="TIGR02937">
    <property type="entry name" value="sigma70-ECF"/>
    <property type="match status" value="1"/>
</dbReference>
<comment type="caution">
    <text evidence="8">The sequence shown here is derived from an EMBL/GenBank/DDBJ whole genome shotgun (WGS) entry which is preliminary data.</text>
</comment>
<keyword evidence="3" id="KW-0731">Sigma factor</keyword>
<keyword evidence="5" id="KW-0804">Transcription</keyword>
<evidence type="ECO:0000256" key="2">
    <source>
        <dbReference type="ARBA" id="ARBA00023015"/>
    </source>
</evidence>
<evidence type="ECO:0000256" key="3">
    <source>
        <dbReference type="ARBA" id="ARBA00023082"/>
    </source>
</evidence>
<dbReference type="SUPFAM" id="SSF88946">
    <property type="entry name" value="Sigma2 domain of RNA polymerase sigma factors"/>
    <property type="match status" value="1"/>
</dbReference>
<evidence type="ECO:0000313" key="8">
    <source>
        <dbReference type="EMBL" id="OLP57568.1"/>
    </source>
</evidence>
<sequence>MRAGIRGDSQAYHRFLADVTPYLRAAARRGCARASVPVSEAEDVVQDVLIALHLKRGSWDPARPLGPWLQVILRHKLIDAFRRRGRTASVAIDDFAELIAAPQDEAIDDRRDAMRLLRQLKEGQQEIVRSISLEGQDVRETAQRLNMTEGAVRVALHRALKTLARLYHGGQNENG</sequence>
<dbReference type="NCBIfam" id="NF009165">
    <property type="entry name" value="PRK12512.1"/>
    <property type="match status" value="1"/>
</dbReference>
<feature type="domain" description="RNA polymerase sigma factor 70 region 4 type 2" evidence="7">
    <location>
        <begin position="112"/>
        <end position="163"/>
    </location>
</feature>
<evidence type="ECO:0000259" key="7">
    <source>
        <dbReference type="Pfam" id="PF08281"/>
    </source>
</evidence>
<dbReference type="InterPro" id="IPR013325">
    <property type="entry name" value="RNA_pol_sigma_r2"/>
</dbReference>
<evidence type="ECO:0000259" key="6">
    <source>
        <dbReference type="Pfam" id="PF04542"/>
    </source>
</evidence>
<dbReference type="STRING" id="1672749.BJF92_23500"/>
<keyword evidence="4" id="KW-0238">DNA-binding</keyword>
<dbReference type="Pfam" id="PF04542">
    <property type="entry name" value="Sigma70_r2"/>
    <property type="match status" value="1"/>
</dbReference>
<feature type="domain" description="RNA polymerase sigma-70 region 2" evidence="6">
    <location>
        <begin position="22"/>
        <end position="87"/>
    </location>
</feature>
<dbReference type="InterPro" id="IPR036388">
    <property type="entry name" value="WH-like_DNA-bd_sf"/>
</dbReference>
<dbReference type="Pfam" id="PF08281">
    <property type="entry name" value="Sigma70_r4_2"/>
    <property type="match status" value="1"/>
</dbReference>
<reference evidence="8 9" key="1">
    <citation type="submission" date="2016-09" db="EMBL/GenBank/DDBJ databases">
        <title>Rhizobium sp. nov., a novel species isolated from the rice rhizosphere.</title>
        <authorList>
            <person name="Zhao J."/>
            <person name="Zhang X."/>
        </authorList>
    </citation>
    <scope>NUCLEOTIDE SEQUENCE [LARGE SCALE GENOMIC DNA]</scope>
    <source>
        <strain evidence="8 9">MH17</strain>
    </source>
</reference>
<dbReference type="GO" id="GO:0003677">
    <property type="term" value="F:DNA binding"/>
    <property type="evidence" value="ECO:0007669"/>
    <property type="project" value="UniProtKB-KW"/>
</dbReference>
<dbReference type="PANTHER" id="PTHR43133:SF58">
    <property type="entry name" value="ECF RNA POLYMERASE SIGMA FACTOR SIGD"/>
    <property type="match status" value="1"/>
</dbReference>
<gene>
    <name evidence="8" type="ORF">BJF92_23500</name>
</gene>
<evidence type="ECO:0000256" key="4">
    <source>
        <dbReference type="ARBA" id="ARBA00023125"/>
    </source>
</evidence>
<dbReference type="InterPro" id="IPR013249">
    <property type="entry name" value="RNA_pol_sigma70_r4_t2"/>
</dbReference>
<dbReference type="Proteomes" id="UP000186143">
    <property type="component" value="Unassembled WGS sequence"/>
</dbReference>
<dbReference type="Gene3D" id="1.10.10.10">
    <property type="entry name" value="Winged helix-like DNA-binding domain superfamily/Winged helix DNA-binding domain"/>
    <property type="match status" value="1"/>
</dbReference>
<dbReference type="EMBL" id="MKIO01000016">
    <property type="protein sequence ID" value="OLP57568.1"/>
    <property type="molecule type" value="Genomic_DNA"/>
</dbReference>
<proteinExistence type="inferred from homology"/>
<keyword evidence="2" id="KW-0805">Transcription regulation</keyword>
<comment type="similarity">
    <text evidence="1">Belongs to the sigma-70 factor family. ECF subfamily.</text>
</comment>
<dbReference type="InterPro" id="IPR007627">
    <property type="entry name" value="RNA_pol_sigma70_r2"/>
</dbReference>
<dbReference type="SUPFAM" id="SSF88659">
    <property type="entry name" value="Sigma3 and sigma4 domains of RNA polymerase sigma factors"/>
    <property type="match status" value="1"/>
</dbReference>
<dbReference type="PANTHER" id="PTHR43133">
    <property type="entry name" value="RNA POLYMERASE ECF-TYPE SIGMA FACTO"/>
    <property type="match status" value="1"/>
</dbReference>
<dbReference type="InterPro" id="IPR014284">
    <property type="entry name" value="RNA_pol_sigma-70_dom"/>
</dbReference>
<dbReference type="GO" id="GO:0006352">
    <property type="term" value="P:DNA-templated transcription initiation"/>
    <property type="evidence" value="ECO:0007669"/>
    <property type="project" value="InterPro"/>
</dbReference>
<accession>A0A1Q9AQ73</accession>
<dbReference type="InterPro" id="IPR039425">
    <property type="entry name" value="RNA_pol_sigma-70-like"/>
</dbReference>
<evidence type="ECO:0000313" key="9">
    <source>
        <dbReference type="Proteomes" id="UP000186143"/>
    </source>
</evidence>
<protein>
    <submittedName>
        <fullName evidence="8">RNA polymerase subunit sigma</fullName>
    </submittedName>
</protein>
<evidence type="ECO:0000256" key="5">
    <source>
        <dbReference type="ARBA" id="ARBA00023163"/>
    </source>
</evidence>
<evidence type="ECO:0000256" key="1">
    <source>
        <dbReference type="ARBA" id="ARBA00010641"/>
    </source>
</evidence>
<organism evidence="8 9">
    <name type="scientific">Xaviernesmea rhizosphaerae</name>
    <dbReference type="NCBI Taxonomy" id="1672749"/>
    <lineage>
        <taxon>Bacteria</taxon>
        <taxon>Pseudomonadati</taxon>
        <taxon>Pseudomonadota</taxon>
        <taxon>Alphaproteobacteria</taxon>
        <taxon>Hyphomicrobiales</taxon>
        <taxon>Rhizobiaceae</taxon>
        <taxon>Rhizobium/Agrobacterium group</taxon>
        <taxon>Xaviernesmea</taxon>
    </lineage>
</organism>
<dbReference type="AlphaFoldDB" id="A0A1Q9AQ73"/>
<dbReference type="InterPro" id="IPR013324">
    <property type="entry name" value="RNA_pol_sigma_r3/r4-like"/>
</dbReference>
<dbReference type="Gene3D" id="1.10.1740.10">
    <property type="match status" value="1"/>
</dbReference>
<name>A0A1Q9AQ73_9HYPH</name>
<dbReference type="GO" id="GO:0016987">
    <property type="term" value="F:sigma factor activity"/>
    <property type="evidence" value="ECO:0007669"/>
    <property type="project" value="UniProtKB-KW"/>
</dbReference>